<proteinExistence type="predicted"/>
<evidence type="ECO:0000313" key="3">
    <source>
        <dbReference type="Proteomes" id="UP001055093"/>
    </source>
</evidence>
<organism evidence="2 3">
    <name type="scientific">Methylorubrum suomiense</name>
    <dbReference type="NCBI Taxonomy" id="144191"/>
    <lineage>
        <taxon>Bacteria</taxon>
        <taxon>Pseudomonadati</taxon>
        <taxon>Pseudomonadota</taxon>
        <taxon>Alphaproteobacteria</taxon>
        <taxon>Hyphomicrobiales</taxon>
        <taxon>Methylobacteriaceae</taxon>
        <taxon>Methylorubrum</taxon>
    </lineage>
</organism>
<keyword evidence="3" id="KW-1185">Reference proteome</keyword>
<sequence length="106" mass="11823">MNVYELTVIDAPYQRLETYLSDTAVALELLFNETTDRWSMNLQITGQTVLSGKRLVPGIDLFAPYRFGIGSLYLVDWEGLGGSPGRDALPSGQFRLWHVDRASEAA</sequence>
<reference evidence="2" key="1">
    <citation type="journal article" date="2021" name="Front. Microbiol.">
        <title>Comprehensive Comparative Genomics and Phenotyping of Methylobacterium Species.</title>
        <authorList>
            <person name="Alessa O."/>
            <person name="Ogura Y."/>
            <person name="Fujitani Y."/>
            <person name="Takami H."/>
            <person name="Hayashi T."/>
            <person name="Sahin N."/>
            <person name="Tani A."/>
        </authorList>
    </citation>
    <scope>NUCLEOTIDE SEQUENCE</scope>
    <source>
        <strain evidence="2">DSM 14458</strain>
    </source>
</reference>
<dbReference type="Proteomes" id="UP001055093">
    <property type="component" value="Unassembled WGS sequence"/>
</dbReference>
<comment type="caution">
    <text evidence="2">The sequence shown here is derived from an EMBL/GenBank/DDBJ whole genome shotgun (WGS) entry which is preliminary data.</text>
</comment>
<evidence type="ECO:0000259" key="1">
    <source>
        <dbReference type="Pfam" id="PF22479"/>
    </source>
</evidence>
<name>A0ABQ4UZM2_9HYPH</name>
<dbReference type="RefSeq" id="WP_238308407.1">
    <property type="nucleotide sequence ID" value="NZ_BPRE01000013.1"/>
</dbReference>
<feature type="domain" description="Cyanophage baseplate Pam3 plug gp18" evidence="1">
    <location>
        <begin position="4"/>
        <end position="100"/>
    </location>
</feature>
<protein>
    <recommendedName>
        <fullName evidence="1">Cyanophage baseplate Pam3 plug gp18 domain-containing protein</fullName>
    </recommendedName>
</protein>
<evidence type="ECO:0000313" key="2">
    <source>
        <dbReference type="EMBL" id="GJE77290.1"/>
    </source>
</evidence>
<accession>A0ABQ4UZM2</accession>
<dbReference type="Pfam" id="PF22479">
    <property type="entry name" value="Pam3_gp18"/>
    <property type="match status" value="1"/>
</dbReference>
<gene>
    <name evidence="2" type="ORF">BGCPKDLD_3893</name>
</gene>
<dbReference type="InterPro" id="IPR054252">
    <property type="entry name" value="Pam3_gp18"/>
</dbReference>
<dbReference type="EMBL" id="BPRE01000013">
    <property type="protein sequence ID" value="GJE77290.1"/>
    <property type="molecule type" value="Genomic_DNA"/>
</dbReference>
<reference evidence="2" key="2">
    <citation type="submission" date="2021-08" db="EMBL/GenBank/DDBJ databases">
        <authorList>
            <person name="Tani A."/>
            <person name="Ola A."/>
            <person name="Ogura Y."/>
            <person name="Katsura K."/>
            <person name="Hayashi T."/>
        </authorList>
    </citation>
    <scope>NUCLEOTIDE SEQUENCE</scope>
    <source>
        <strain evidence="2">DSM 14458</strain>
    </source>
</reference>